<feature type="transmembrane region" description="Helical" evidence="6">
    <location>
        <begin position="138"/>
        <end position="157"/>
    </location>
</feature>
<dbReference type="STRING" id="94237.ENSMMOP00000021658"/>
<evidence type="ECO:0000256" key="1">
    <source>
        <dbReference type="ARBA" id="ARBA00004141"/>
    </source>
</evidence>
<name>A0A3Q3WTN0_MOLML</name>
<protein>
    <submittedName>
        <fullName evidence="7">Uncharacterized protein</fullName>
    </submittedName>
</protein>
<sequence length="178" mass="19005">MCTGQCSRIIAIALYPLVLISITCNIVLFFPDGDPKYTRDDHITEEVKYMGGVIGGGLLVSGCFSSFNMLLSIAFAAVGVIGGLYSLTVAVLGLQNGPLCKVGPIWSTPFKDSDQNYLTNDTLWASCKVPNNIVQFNIGLFATLLALSCLEVILCAFQMINGLFGSLCGTCTQKEVAT</sequence>
<organism evidence="7 8">
    <name type="scientific">Mola mola</name>
    <name type="common">Ocean sunfish</name>
    <name type="synonym">Tetraodon mola</name>
    <dbReference type="NCBI Taxonomy" id="94237"/>
    <lineage>
        <taxon>Eukaryota</taxon>
        <taxon>Metazoa</taxon>
        <taxon>Chordata</taxon>
        <taxon>Craniata</taxon>
        <taxon>Vertebrata</taxon>
        <taxon>Euteleostomi</taxon>
        <taxon>Actinopterygii</taxon>
        <taxon>Neopterygii</taxon>
        <taxon>Teleostei</taxon>
        <taxon>Neoteleostei</taxon>
        <taxon>Acanthomorphata</taxon>
        <taxon>Eupercaria</taxon>
        <taxon>Tetraodontiformes</taxon>
        <taxon>Molidae</taxon>
        <taxon>Mola</taxon>
    </lineage>
</organism>
<proteinExistence type="inferred from homology"/>
<evidence type="ECO:0000256" key="6">
    <source>
        <dbReference type="SAM" id="Phobius"/>
    </source>
</evidence>
<dbReference type="AlphaFoldDB" id="A0A3Q3WTN0"/>
<evidence type="ECO:0000313" key="8">
    <source>
        <dbReference type="Proteomes" id="UP000261620"/>
    </source>
</evidence>
<evidence type="ECO:0000256" key="5">
    <source>
        <dbReference type="ARBA" id="ARBA00023136"/>
    </source>
</evidence>
<dbReference type="GO" id="GO:0016020">
    <property type="term" value="C:membrane"/>
    <property type="evidence" value="ECO:0007669"/>
    <property type="project" value="UniProtKB-SubCell"/>
</dbReference>
<keyword evidence="3 6" id="KW-0812">Transmembrane</keyword>
<dbReference type="OMA" id="CASQMIN"/>
<keyword evidence="5 6" id="KW-0472">Membrane</keyword>
<comment type="similarity">
    <text evidence="2">Belongs to the L6 tetraspanin family.</text>
</comment>
<dbReference type="Proteomes" id="UP000261620">
    <property type="component" value="Unplaced"/>
</dbReference>
<dbReference type="Pfam" id="PF05805">
    <property type="entry name" value="L6_membrane"/>
    <property type="match status" value="1"/>
</dbReference>
<keyword evidence="8" id="KW-1185">Reference proteome</keyword>
<accession>A0A3Q3WTN0</accession>
<keyword evidence="4 6" id="KW-1133">Transmembrane helix</keyword>
<evidence type="ECO:0000256" key="2">
    <source>
        <dbReference type="ARBA" id="ARBA00006193"/>
    </source>
</evidence>
<evidence type="ECO:0000313" key="7">
    <source>
        <dbReference type="Ensembl" id="ENSMMOP00000021658.1"/>
    </source>
</evidence>
<feature type="transmembrane region" description="Helical" evidence="6">
    <location>
        <begin position="9"/>
        <end position="29"/>
    </location>
</feature>
<evidence type="ECO:0000256" key="3">
    <source>
        <dbReference type="ARBA" id="ARBA00022692"/>
    </source>
</evidence>
<reference evidence="7" key="2">
    <citation type="submission" date="2025-09" db="UniProtKB">
        <authorList>
            <consortium name="Ensembl"/>
        </authorList>
    </citation>
    <scope>IDENTIFICATION</scope>
</reference>
<dbReference type="PANTHER" id="PTHR14198:SF23">
    <property type="entry name" value="SI:CH211-137I24.10"/>
    <property type="match status" value="1"/>
</dbReference>
<dbReference type="InterPro" id="IPR008661">
    <property type="entry name" value="L6_membrane"/>
</dbReference>
<feature type="transmembrane region" description="Helical" evidence="6">
    <location>
        <begin position="49"/>
        <end position="67"/>
    </location>
</feature>
<dbReference type="PANTHER" id="PTHR14198">
    <property type="entry name" value="TRANSMEMBRANE 4 L6 FAMILY MEMBER 1-RELATED"/>
    <property type="match status" value="1"/>
</dbReference>
<reference evidence="7" key="1">
    <citation type="submission" date="2025-08" db="UniProtKB">
        <authorList>
            <consortium name="Ensembl"/>
        </authorList>
    </citation>
    <scope>IDENTIFICATION</scope>
</reference>
<dbReference type="Ensembl" id="ENSMMOT00000022016.1">
    <property type="protein sequence ID" value="ENSMMOP00000021658.1"/>
    <property type="gene ID" value="ENSMMOG00000016454.1"/>
</dbReference>
<feature type="transmembrane region" description="Helical" evidence="6">
    <location>
        <begin position="74"/>
        <end position="94"/>
    </location>
</feature>
<comment type="subcellular location">
    <subcellularLocation>
        <location evidence="1">Membrane</location>
        <topology evidence="1">Multi-pass membrane protein</topology>
    </subcellularLocation>
</comment>
<evidence type="ECO:0000256" key="4">
    <source>
        <dbReference type="ARBA" id="ARBA00022989"/>
    </source>
</evidence>